<sequence>MSPFSRCLLVLGLAGLPLVATQNTDTTKTSDTKSDSTDSSTVQDLVNLVVTLVKQSGSLTGSQKAIVSSLNMKLNSVSLPAVEAAHQKDQELVAYHASVLSGCDSFIAQNSLALRKMATTIATLKAEHELCESDRAALLAKRQTASSEFTANTVPQDESAVEGWLETRLCWYESFNATYTEFKVNETKADVEAKLSVANCTGELTGYTESYCSWAETVTVVTSTYTTCRSDALSLYTLTLATVQASATARKTEWAGLQRSQCLLNALILDDSGVSGELDACGTASSDTFSMSIAVLKLALYSEFLVDGLGTASDSSISCS</sequence>
<dbReference type="Proteomes" id="UP000626109">
    <property type="component" value="Unassembled WGS sequence"/>
</dbReference>
<reference evidence="2" key="1">
    <citation type="submission" date="2021-02" db="EMBL/GenBank/DDBJ databases">
        <authorList>
            <person name="Dougan E. K."/>
            <person name="Rhodes N."/>
            <person name="Thang M."/>
            <person name="Chan C."/>
        </authorList>
    </citation>
    <scope>NUCLEOTIDE SEQUENCE</scope>
</reference>
<feature type="chain" id="PRO_5032364020" evidence="1">
    <location>
        <begin position="22"/>
        <end position="320"/>
    </location>
</feature>
<proteinExistence type="predicted"/>
<dbReference type="EMBL" id="CAJNNW010002541">
    <property type="protein sequence ID" value="CAE8644362.1"/>
    <property type="molecule type" value="Genomic_DNA"/>
</dbReference>
<comment type="caution">
    <text evidence="2">The sequence shown here is derived from an EMBL/GenBank/DDBJ whole genome shotgun (WGS) entry which is preliminary data.</text>
</comment>
<evidence type="ECO:0000313" key="3">
    <source>
        <dbReference type="Proteomes" id="UP000626109"/>
    </source>
</evidence>
<gene>
    <name evidence="2" type="ORF">PGLA2088_LOCUS2996</name>
</gene>
<accession>A0A813I1L1</accession>
<feature type="signal peptide" evidence="1">
    <location>
        <begin position="1"/>
        <end position="21"/>
    </location>
</feature>
<evidence type="ECO:0000313" key="2">
    <source>
        <dbReference type="EMBL" id="CAE8644362.1"/>
    </source>
</evidence>
<dbReference type="AlphaFoldDB" id="A0A813I1L1"/>
<organism evidence="2 3">
    <name type="scientific">Polarella glacialis</name>
    <name type="common">Dinoflagellate</name>
    <dbReference type="NCBI Taxonomy" id="89957"/>
    <lineage>
        <taxon>Eukaryota</taxon>
        <taxon>Sar</taxon>
        <taxon>Alveolata</taxon>
        <taxon>Dinophyceae</taxon>
        <taxon>Suessiales</taxon>
        <taxon>Suessiaceae</taxon>
        <taxon>Polarella</taxon>
    </lineage>
</organism>
<name>A0A813I1L1_POLGL</name>
<keyword evidence="1" id="KW-0732">Signal</keyword>
<evidence type="ECO:0000256" key="1">
    <source>
        <dbReference type="SAM" id="SignalP"/>
    </source>
</evidence>
<protein>
    <submittedName>
        <fullName evidence="2">Uncharacterized protein</fullName>
    </submittedName>
</protein>